<dbReference type="Pfam" id="PF00027">
    <property type="entry name" value="cNMP_binding"/>
    <property type="match status" value="1"/>
</dbReference>
<organism evidence="4 5">
    <name type="scientific">Tetraparma gracilis</name>
    <dbReference type="NCBI Taxonomy" id="2962635"/>
    <lineage>
        <taxon>Eukaryota</taxon>
        <taxon>Sar</taxon>
        <taxon>Stramenopiles</taxon>
        <taxon>Ochrophyta</taxon>
        <taxon>Bolidophyceae</taxon>
        <taxon>Parmales</taxon>
        <taxon>Triparmaceae</taxon>
        <taxon>Tetraparma</taxon>
    </lineage>
</organism>
<feature type="domain" description="Cyclic nucleotide-binding" evidence="3">
    <location>
        <begin position="1209"/>
        <end position="1292"/>
    </location>
</feature>
<evidence type="ECO:0000313" key="5">
    <source>
        <dbReference type="Proteomes" id="UP001165060"/>
    </source>
</evidence>
<feature type="compositionally biased region" description="Low complexity" evidence="2">
    <location>
        <begin position="641"/>
        <end position="657"/>
    </location>
</feature>
<evidence type="ECO:0000259" key="3">
    <source>
        <dbReference type="PROSITE" id="PS50042"/>
    </source>
</evidence>
<gene>
    <name evidence="4" type="ORF">TeGR_g2098</name>
</gene>
<reference evidence="4 5" key="1">
    <citation type="journal article" date="2023" name="Commun. Biol.">
        <title>Genome analysis of Parmales, the sister group of diatoms, reveals the evolutionary specialization of diatoms from phago-mixotrophs to photoautotrophs.</title>
        <authorList>
            <person name="Ban H."/>
            <person name="Sato S."/>
            <person name="Yoshikawa S."/>
            <person name="Yamada K."/>
            <person name="Nakamura Y."/>
            <person name="Ichinomiya M."/>
            <person name="Sato N."/>
            <person name="Blanc-Mathieu R."/>
            <person name="Endo H."/>
            <person name="Kuwata A."/>
            <person name="Ogata H."/>
        </authorList>
    </citation>
    <scope>NUCLEOTIDE SEQUENCE [LARGE SCALE GENOMIC DNA]</scope>
</reference>
<name>A0ABQ6MBD2_9STRA</name>
<evidence type="ECO:0000256" key="2">
    <source>
        <dbReference type="SAM" id="MobiDB-lite"/>
    </source>
</evidence>
<feature type="domain" description="Cyclic nucleotide-binding" evidence="3">
    <location>
        <begin position="1377"/>
        <end position="1426"/>
    </location>
</feature>
<dbReference type="InterPro" id="IPR011990">
    <property type="entry name" value="TPR-like_helical_dom_sf"/>
</dbReference>
<dbReference type="Gene3D" id="1.25.40.10">
    <property type="entry name" value="Tetratricopeptide repeat domain"/>
    <property type="match status" value="2"/>
</dbReference>
<feature type="compositionally biased region" description="Low complexity" evidence="2">
    <location>
        <begin position="955"/>
        <end position="981"/>
    </location>
</feature>
<dbReference type="InterPro" id="IPR014710">
    <property type="entry name" value="RmlC-like_jellyroll"/>
</dbReference>
<feature type="region of interest" description="Disordered" evidence="2">
    <location>
        <begin position="321"/>
        <end position="358"/>
    </location>
</feature>
<dbReference type="PROSITE" id="PS50005">
    <property type="entry name" value="TPR"/>
    <property type="match status" value="1"/>
</dbReference>
<dbReference type="CDD" id="cd00038">
    <property type="entry name" value="CAP_ED"/>
    <property type="match status" value="1"/>
</dbReference>
<dbReference type="InterPro" id="IPR000595">
    <property type="entry name" value="cNMP-bd_dom"/>
</dbReference>
<feature type="compositionally biased region" description="Basic and acidic residues" evidence="2">
    <location>
        <begin position="829"/>
        <end position="845"/>
    </location>
</feature>
<accession>A0ABQ6MBD2</accession>
<dbReference type="SMART" id="SM00100">
    <property type="entry name" value="cNMP"/>
    <property type="match status" value="1"/>
</dbReference>
<feature type="compositionally biased region" description="Gly residues" evidence="2">
    <location>
        <begin position="1311"/>
        <end position="1322"/>
    </location>
</feature>
<dbReference type="SUPFAM" id="SSF48452">
    <property type="entry name" value="TPR-like"/>
    <property type="match status" value="1"/>
</dbReference>
<keyword evidence="1" id="KW-0802">TPR repeat</keyword>
<dbReference type="PROSITE" id="PS50042">
    <property type="entry name" value="CNMP_BINDING_3"/>
    <property type="match status" value="2"/>
</dbReference>
<feature type="region of interest" description="Disordered" evidence="2">
    <location>
        <begin position="929"/>
        <end position="983"/>
    </location>
</feature>
<dbReference type="InterPro" id="IPR019734">
    <property type="entry name" value="TPR_rpt"/>
</dbReference>
<evidence type="ECO:0000256" key="1">
    <source>
        <dbReference type="PROSITE-ProRule" id="PRU00339"/>
    </source>
</evidence>
<feature type="region of interest" description="Disordered" evidence="2">
    <location>
        <begin position="995"/>
        <end position="1050"/>
    </location>
</feature>
<feature type="region of interest" description="Disordered" evidence="2">
    <location>
        <begin position="1105"/>
        <end position="1128"/>
    </location>
</feature>
<dbReference type="Proteomes" id="UP001165060">
    <property type="component" value="Unassembled WGS sequence"/>
</dbReference>
<dbReference type="EMBL" id="BRYB01000111">
    <property type="protein sequence ID" value="GMI22965.1"/>
    <property type="molecule type" value="Genomic_DNA"/>
</dbReference>
<feature type="compositionally biased region" description="Polar residues" evidence="2">
    <location>
        <begin position="496"/>
        <end position="506"/>
    </location>
</feature>
<evidence type="ECO:0000313" key="4">
    <source>
        <dbReference type="EMBL" id="GMI22965.1"/>
    </source>
</evidence>
<dbReference type="SUPFAM" id="SSF51206">
    <property type="entry name" value="cAMP-binding domain-like"/>
    <property type="match status" value="2"/>
</dbReference>
<feature type="region of interest" description="Disordered" evidence="2">
    <location>
        <begin position="1"/>
        <end position="22"/>
    </location>
</feature>
<feature type="repeat" description="TPR" evidence="1">
    <location>
        <begin position="855"/>
        <end position="888"/>
    </location>
</feature>
<dbReference type="SMART" id="SM00028">
    <property type="entry name" value="TPR"/>
    <property type="match status" value="3"/>
</dbReference>
<dbReference type="Gene3D" id="2.60.120.10">
    <property type="entry name" value="Jelly Rolls"/>
    <property type="match status" value="2"/>
</dbReference>
<feature type="compositionally biased region" description="Low complexity" evidence="2">
    <location>
        <begin position="10"/>
        <end position="22"/>
    </location>
</feature>
<protein>
    <recommendedName>
        <fullName evidence="3">Cyclic nucleotide-binding domain-containing protein</fullName>
    </recommendedName>
</protein>
<proteinExistence type="predicted"/>
<sequence>MQSLASLAGLNKSSSPPPNLLNSITSSLPYPLDHAPNHPRPKLLSTITDYSDNGSRQDLAVFSPLANGANGANGRQRYPNNHHAHPDDDKWDNDEPELDYTEYLRNAHLSETRPLVDANMANSTLHPAIKLAETASSAFSLSTCTLAVYSSLRSSCTTMATSLGPSCKRVLKAYTAGECLDQIRRNNSDPVRTRSSVRFIVANLDQSARSIIDLTTSRLTDPKVSRMAVIPVLLTVSPETLKAAKNGGEGSSTQQLELLRGALEHRSVVGYVSEEVPTKALLSIISSILAHHAGVFAAYADLRMTKEEFRYPKYHGDLEFDDDLQEAGSPTHSEVPPTPSGVFTPLAKPKESSDGSKLLSKAWGAAKKGEDGTGNRPKGGLLKRFSKAIVKGKKQEKLIAGASAAAGMFGSGAGVDLDESKMNRKLENRKKPKMGLSSKKLRPKLFRKFARNLPPSTPKSSLGFFVVEPDEPDDDERKKAQHPHIGNLKKGGPLTPSGTTVLQTPGGTKHTEKTLSIAPEMRPFVMRNRPDLSSPRTSRGLSKEKVKVLRKLFDAHKQAKFAKLDTGAKRVATGAEKIMAMDNSEVVKTAFAANAGALSLEKEQDPAVKEKEAVRRASNFALKLKEKMKLRIAARANSEGPDANKPPAAPTAPAAPAKPDYFAEMFGGAKQRPSTAGRARPSDIGIAQVIIAAMAKKKQQQTLTEVLADAKSMPPDMLQYDLIEIKPIHTSSSNTANALMRSGYEQQVAKNYSAARDFFSRAVLADKHCSGAWFCRGVADDKLGDFFKALQDFGNCLKIEMDKVSRRKYNALESEKYAANTRGAKKKKEGGEVVKGEETEAAADTEKEPNDVSLCHIFFNRAMVYVHLGDDEAALSDLNKASKHDPRNKIVRGARAMIYRRTGNFLKSQSDYVRLEKQKEDERQKKLFSEIAMQTPKGSTFQPKTGKGTGLRPQSAPATRAKRASSAASAAQEAKPQPSSQMTPLELEDALNDPNRAAKAQHKKQLKLDEEKMRQKKRETRGGTLGGLASTIDRTPPASPTKKISVSESERFELSHLDLSKLQDDLELVDSDDDEDLSKATGDVSRTPRLLEGIAENQMAKRQIASAQATPAVSTIRGGGGDRSSFNTPMSTKRASIMTPMGGGFADSVSDMAVPNLAAFKSIHKIDQDLFDQLFSVPTDLQKSLVVPPEKRSKNDVANIARVFQDFAITEKMDDSIKREIAHCVEYRTLNSRTNAFVQGEEADALTFVLSGEISIKMTDDSQHTHVVGKIGPGEHFGDYSLLMRGCDAEKPLFSRTTGMDVGKDGEEGGDGGGGEGGTGGGKVKKRKHTAPLRESYYCEKPCELLLIMKDDFDHYFRDACNALQKEKFQMLKRSKIFKGWSVDAIVRLCRMARMKTVPRCKEILKQGKPVDSMYFINKGVCRVLKYPDRCSQLKREREELQKALSFSRTRYSFHRSMHPRFRDEPEGKKKERKNPLRGTVAKATVKIDGGRGTFIPHEHVTLGEQTQTNLENQIMEITRKILQYEKDDKGIGEENAKELDVLTAPAFFGAEAIVTPDVNIALGTIVTDTVVQALVVHKLMFQAFDVTQEFLEKVKARAIMYPDDIELKDKMEATKNWEGYKAKQMTDIKKTKWNVKLHGAMVVDLPGGKSVVVEDMGRKGDPLRGRGL</sequence>
<feature type="region of interest" description="Disordered" evidence="2">
    <location>
        <begin position="65"/>
        <end position="95"/>
    </location>
</feature>
<dbReference type="InterPro" id="IPR018490">
    <property type="entry name" value="cNMP-bd_dom_sf"/>
</dbReference>
<comment type="caution">
    <text evidence="4">The sequence shown here is derived from an EMBL/GenBank/DDBJ whole genome shotgun (WGS) entry which is preliminary data.</text>
</comment>
<keyword evidence="5" id="KW-1185">Reference proteome</keyword>
<dbReference type="PANTHER" id="PTHR23011">
    <property type="entry name" value="CYCLIC NUCLEOTIDE-BINDING DOMAIN CONTAINING PROTEIN"/>
    <property type="match status" value="1"/>
</dbReference>
<dbReference type="PANTHER" id="PTHR23011:SF28">
    <property type="entry name" value="CYCLIC NUCLEOTIDE-BINDING DOMAIN CONTAINING PROTEIN"/>
    <property type="match status" value="1"/>
</dbReference>
<feature type="region of interest" description="Disordered" evidence="2">
    <location>
        <begin position="1298"/>
        <end position="1327"/>
    </location>
</feature>
<feature type="region of interest" description="Disordered" evidence="2">
    <location>
        <begin position="820"/>
        <end position="845"/>
    </location>
</feature>
<feature type="region of interest" description="Disordered" evidence="2">
    <location>
        <begin position="636"/>
        <end position="657"/>
    </location>
</feature>
<feature type="region of interest" description="Disordered" evidence="2">
    <location>
        <begin position="470"/>
        <end position="512"/>
    </location>
</feature>